<dbReference type="Gene3D" id="1.10.287.4070">
    <property type="match status" value="1"/>
</dbReference>
<dbReference type="Pfam" id="PF01798">
    <property type="entry name" value="Nop"/>
    <property type="match status" value="1"/>
</dbReference>
<dbReference type="InterPro" id="IPR042239">
    <property type="entry name" value="Nop_C"/>
</dbReference>
<evidence type="ECO:0000256" key="1">
    <source>
        <dbReference type="ARBA" id="ARBA00009211"/>
    </source>
</evidence>
<sequence>MKYVVVRPRGIYVFNERLEKEDFIKVELEESEIIDILSGKLPERVKKYIKEDYVFLGQKFEGYNSDFDRDKIRKALDIISMEEEGIDQSKFYIATKMGIAKSITRDQLIIQIIMLLDDINKITNLMVERFREIYNLYLPEVSQMIEDHEKFLKSVIGKRREDLMKEFKIDTTMGGELKDKDVEIINKIGEKILDLYKLRDTLKDYVEELMNEVCPNLSKVATPTIGARLIALAGGLRELAILPSSTIQVLGAEKALFKHLTKGTPPPKHGVIFNHPLIQKLPRKQRGAMARTLASKIAIAAKVDAFTPGKLVYESLIKELEERFNELKQEKK</sequence>
<dbReference type="EMBL" id="MWMI01000001">
    <property type="protein sequence ID" value="RIB35532.1"/>
    <property type="molecule type" value="Genomic_DNA"/>
</dbReference>
<dbReference type="InterPro" id="IPR012976">
    <property type="entry name" value="NOSIC"/>
</dbReference>
<organism evidence="3 4">
    <name type="scientific">Candidatus Nanoclepta minutus</name>
    <dbReference type="NCBI Taxonomy" id="1940235"/>
    <lineage>
        <taxon>Archaea</taxon>
        <taxon>Nanobdellota</taxon>
        <taxon>Candidatus Nanoclepta</taxon>
    </lineage>
</organism>
<dbReference type="InterPro" id="IPR002687">
    <property type="entry name" value="Nop_dom"/>
</dbReference>
<reference evidence="3 4" key="1">
    <citation type="journal article" date="2018" name="Syst. Appl. Microbiol.">
        <title>A new symbiotic nanoarchaeote (Candidatus Nanoclepta minutus) and its host (Zestosphaera tikiterensis gen. nov., sp. nov.) from a New Zealand hot spring.</title>
        <authorList>
            <person name="St John E."/>
            <person name="Liu Y."/>
            <person name="Podar M."/>
            <person name="Stott M.B."/>
            <person name="Meneghin J."/>
            <person name="Chen Z."/>
            <person name="Lagutin K."/>
            <person name="Mitchell K."/>
            <person name="Reysenbach A.L."/>
        </authorList>
    </citation>
    <scope>NUCLEOTIDE SEQUENCE [LARGE SCALE GENOMIC DNA]</scope>
    <source>
        <strain evidence="3">NZ3</strain>
    </source>
</reference>
<dbReference type="Proteomes" id="UP000266622">
    <property type="component" value="Unassembled WGS sequence"/>
</dbReference>
<comment type="similarity">
    <text evidence="1">Belongs to the NOP5/NOP56 family.</text>
</comment>
<dbReference type="InterPro" id="IPR045056">
    <property type="entry name" value="Nop56/Nop58"/>
</dbReference>
<dbReference type="PANTHER" id="PTHR10894">
    <property type="entry name" value="NUCLEOLAR PROTEIN 5 NUCLEOLAR PROTEIN NOP5 NOP58"/>
    <property type="match status" value="1"/>
</dbReference>
<dbReference type="GO" id="GO:0031428">
    <property type="term" value="C:box C/D methylation guide snoRNP complex"/>
    <property type="evidence" value="ECO:0007669"/>
    <property type="project" value="InterPro"/>
</dbReference>
<evidence type="ECO:0000313" key="3">
    <source>
        <dbReference type="EMBL" id="RIB35532.1"/>
    </source>
</evidence>
<evidence type="ECO:0000259" key="2">
    <source>
        <dbReference type="PROSITE" id="PS51358"/>
    </source>
</evidence>
<evidence type="ECO:0000313" key="4">
    <source>
        <dbReference type="Proteomes" id="UP000266622"/>
    </source>
</evidence>
<comment type="caution">
    <text evidence="3">The sequence shown here is derived from an EMBL/GenBank/DDBJ whole genome shotgun (WGS) entry which is preliminary data.</text>
</comment>
<dbReference type="AlphaFoldDB" id="A0A397WNN6"/>
<dbReference type="SMART" id="SM00931">
    <property type="entry name" value="NOSIC"/>
    <property type="match status" value="1"/>
</dbReference>
<protein>
    <recommendedName>
        <fullName evidence="2">Nop domain-containing protein</fullName>
    </recommendedName>
</protein>
<dbReference type="SUPFAM" id="SSF89124">
    <property type="entry name" value="Nop domain"/>
    <property type="match status" value="1"/>
</dbReference>
<dbReference type="Gene3D" id="1.10.246.90">
    <property type="entry name" value="Nop domain"/>
    <property type="match status" value="1"/>
</dbReference>
<feature type="domain" description="Nop" evidence="2">
    <location>
        <begin position="213"/>
        <end position="329"/>
    </location>
</feature>
<dbReference type="PROSITE" id="PS51358">
    <property type="entry name" value="NOP"/>
    <property type="match status" value="1"/>
</dbReference>
<dbReference type="PANTHER" id="PTHR10894:SF0">
    <property type="entry name" value="NUCLEOLAR PROTEIN 56"/>
    <property type="match status" value="1"/>
</dbReference>
<proteinExistence type="inferred from homology"/>
<name>A0A397WNN6_9ARCH</name>
<gene>
    <name evidence="3" type="ORF">BXU00_00270</name>
</gene>
<accession>A0A397WNN6</accession>
<dbReference type="GO" id="GO:0030515">
    <property type="term" value="F:snoRNA binding"/>
    <property type="evidence" value="ECO:0007669"/>
    <property type="project" value="InterPro"/>
</dbReference>
<dbReference type="InterPro" id="IPR036070">
    <property type="entry name" value="Nop_dom_sf"/>
</dbReference>